<dbReference type="PANTHER" id="PTHR43399">
    <property type="entry name" value="SUBTILISIN-RELATED"/>
    <property type="match status" value="1"/>
</dbReference>
<dbReference type="PROSITE" id="PS51892">
    <property type="entry name" value="SUBTILASE"/>
    <property type="match status" value="1"/>
</dbReference>
<keyword evidence="3 5" id="KW-0378">Hydrolase</keyword>
<evidence type="ECO:0000256" key="4">
    <source>
        <dbReference type="ARBA" id="ARBA00022825"/>
    </source>
</evidence>
<feature type="coiled-coil region" evidence="7">
    <location>
        <begin position="160"/>
        <end position="190"/>
    </location>
</feature>
<feature type="domain" description="Peptidase S8/S53" evidence="8">
    <location>
        <begin position="241"/>
        <end position="495"/>
    </location>
</feature>
<dbReference type="PROSITE" id="PS00138">
    <property type="entry name" value="SUBTILASE_SER"/>
    <property type="match status" value="1"/>
</dbReference>
<feature type="active site" description="Charge relay system" evidence="5">
    <location>
        <position position="89"/>
    </location>
</feature>
<feature type="domain" description="Peptidase S8/S53" evidence="8">
    <location>
        <begin position="80"/>
        <end position="126"/>
    </location>
</feature>
<organism evidence="9 10">
    <name type="scientific">Maribacter flavus</name>
    <dbReference type="NCBI Taxonomy" id="1658664"/>
    <lineage>
        <taxon>Bacteria</taxon>
        <taxon>Pseudomonadati</taxon>
        <taxon>Bacteroidota</taxon>
        <taxon>Flavobacteriia</taxon>
        <taxon>Flavobacteriales</taxon>
        <taxon>Flavobacteriaceae</taxon>
        <taxon>Maribacter</taxon>
    </lineage>
</organism>
<comment type="caution">
    <text evidence="9">The sequence shown here is derived from an EMBL/GenBank/DDBJ whole genome shotgun (WGS) entry which is preliminary data.</text>
</comment>
<feature type="active site" description="Charge relay system" evidence="5">
    <location>
        <position position="462"/>
    </location>
</feature>
<dbReference type="InterPro" id="IPR015500">
    <property type="entry name" value="Peptidase_S8_subtilisin-rel"/>
</dbReference>
<gene>
    <name evidence="9" type="ORF">V1H85_02985</name>
</gene>
<evidence type="ECO:0000256" key="5">
    <source>
        <dbReference type="PROSITE-ProRule" id="PRU01240"/>
    </source>
</evidence>
<evidence type="ECO:0000313" key="10">
    <source>
        <dbReference type="Proteomes" id="UP001343698"/>
    </source>
</evidence>
<dbReference type="PROSITE" id="PS00137">
    <property type="entry name" value="SUBTILASE_HIS"/>
    <property type="match status" value="1"/>
</dbReference>
<proteinExistence type="inferred from homology"/>
<dbReference type="PROSITE" id="PS51257">
    <property type="entry name" value="PROKAR_LIPOPROTEIN"/>
    <property type="match status" value="1"/>
</dbReference>
<protein>
    <submittedName>
        <fullName evidence="9">S8 family peptidase</fullName>
        <ecNumber evidence="9">3.4.-.-</ecNumber>
    </submittedName>
</protein>
<dbReference type="RefSeq" id="WP_272635930.1">
    <property type="nucleotide sequence ID" value="NZ_JAZDDF010000001.1"/>
</dbReference>
<dbReference type="PROSITE" id="PS00136">
    <property type="entry name" value="SUBTILASE_ASP"/>
    <property type="match status" value="1"/>
</dbReference>
<keyword evidence="7" id="KW-0175">Coiled coil</keyword>
<reference evidence="9 10" key="1">
    <citation type="submission" date="2024-01" db="EMBL/GenBank/DDBJ databases">
        <title>Maribacter spp. originated from different algae showed divergent polysaccharides utilization ability.</title>
        <authorList>
            <person name="Wang H."/>
            <person name="Wu Y."/>
        </authorList>
    </citation>
    <scope>NUCLEOTIDE SEQUENCE [LARGE SCALE GENOMIC DNA]</scope>
    <source>
        <strain evidence="9 10">KPT27_14</strain>
    </source>
</reference>
<evidence type="ECO:0000256" key="7">
    <source>
        <dbReference type="SAM" id="Coils"/>
    </source>
</evidence>
<feature type="active site" description="Charge relay system" evidence="5">
    <location>
        <position position="290"/>
    </location>
</feature>
<dbReference type="PRINTS" id="PR00723">
    <property type="entry name" value="SUBTILISIN"/>
</dbReference>
<dbReference type="GO" id="GO:0016787">
    <property type="term" value="F:hydrolase activity"/>
    <property type="evidence" value="ECO:0007669"/>
    <property type="project" value="UniProtKB-KW"/>
</dbReference>
<dbReference type="PIRSF" id="PIRSF037892">
    <property type="entry name" value="Subtilisin_rel_SRU_0565"/>
    <property type="match status" value="1"/>
</dbReference>
<dbReference type="InterPro" id="IPR022398">
    <property type="entry name" value="Peptidase_S8_His-AS"/>
</dbReference>
<dbReference type="CDD" id="cd07483">
    <property type="entry name" value="Peptidases_S8_Subtilisin_Novo-like"/>
    <property type="match status" value="1"/>
</dbReference>
<keyword evidence="4 5" id="KW-0720">Serine protease</keyword>
<dbReference type="EC" id="3.4.-.-" evidence="9"/>
<evidence type="ECO:0000313" key="9">
    <source>
        <dbReference type="EMBL" id="MEE1971392.1"/>
    </source>
</evidence>
<dbReference type="SUPFAM" id="SSF52743">
    <property type="entry name" value="Subtilisin-like"/>
    <property type="match status" value="1"/>
</dbReference>
<dbReference type="Gene3D" id="3.40.50.200">
    <property type="entry name" value="Peptidase S8/S53 domain"/>
    <property type="match status" value="2"/>
</dbReference>
<dbReference type="PANTHER" id="PTHR43399:SF4">
    <property type="entry name" value="CELL WALL-ASSOCIATED PROTEASE"/>
    <property type="match status" value="1"/>
</dbReference>
<dbReference type="InterPro" id="IPR023827">
    <property type="entry name" value="Peptidase_S8_Asp-AS"/>
</dbReference>
<keyword evidence="2 5" id="KW-0645">Protease</keyword>
<dbReference type="EMBL" id="JAZDDF010000001">
    <property type="protein sequence ID" value="MEE1971392.1"/>
    <property type="molecule type" value="Genomic_DNA"/>
</dbReference>
<comment type="similarity">
    <text evidence="1 5 6">Belongs to the peptidase S8 family.</text>
</comment>
<evidence type="ECO:0000256" key="3">
    <source>
        <dbReference type="ARBA" id="ARBA00022801"/>
    </source>
</evidence>
<dbReference type="InterPro" id="IPR036852">
    <property type="entry name" value="Peptidase_S8/S53_dom_sf"/>
</dbReference>
<dbReference type="InterPro" id="IPR017308">
    <property type="entry name" value="Pept_S8_subtilisin_bacteroid"/>
</dbReference>
<dbReference type="InterPro" id="IPR034080">
    <property type="entry name" value="Protease_P7-like_dom"/>
</dbReference>
<dbReference type="InterPro" id="IPR023828">
    <property type="entry name" value="Peptidase_S8_Ser-AS"/>
</dbReference>
<sequence length="543" mass="59091">MIRTITKSLLVFSFVALLGCGGTGGLILTPVENIDAVPLKISELTETEKKNWGHLDLASDTIPGMSVDKAYTEIIKNKKGKKIIVAVLDSGIDLDHEDLDGVLWTNSDEKPGNNKDDDNNGYVDDIHGYNFLGESYNEQLEYVRMLRLNIGDQATLAKAKAKLDEEYTSAQQNKERYEQILQAVKNADTEVKAFLGKETYTKEDVMGMEASTEAMQRNKSILLQMYSFKDSIPEVIEELGDGITYFTEQLNYNLNKDFNGREVVGDDPYDYNDTDYGNGNPNNRVDDESHGTHVAGIIAAERNNGLGANGVANNVEIMSIRAVPNGDEYDKDIARGIRYAVDNGAKIINGSFGKSFSPNAQWVYDAIKYAADNDVLFVHAAGNDGANLDDPANPNYPNDQINNGAEFADNVITVGALDPEYGSELVASYSNYGKINVDVFAPGTDVYSTYPNNEYEYSPGTSMAAPAVSGVAALVWSQYPDLSAKQVKKIILNSGLPVKTKVVLGGDNTKSASLAEISTSGKMVNAYNALIMASKVSNGQLQL</sequence>
<evidence type="ECO:0000256" key="6">
    <source>
        <dbReference type="RuleBase" id="RU003355"/>
    </source>
</evidence>
<dbReference type="Proteomes" id="UP001343698">
    <property type="component" value="Unassembled WGS sequence"/>
</dbReference>
<evidence type="ECO:0000256" key="2">
    <source>
        <dbReference type="ARBA" id="ARBA00022670"/>
    </source>
</evidence>
<evidence type="ECO:0000259" key="8">
    <source>
        <dbReference type="Pfam" id="PF00082"/>
    </source>
</evidence>
<evidence type="ECO:0000256" key="1">
    <source>
        <dbReference type="ARBA" id="ARBA00011073"/>
    </source>
</evidence>
<dbReference type="Pfam" id="PF00082">
    <property type="entry name" value="Peptidase_S8"/>
    <property type="match status" value="2"/>
</dbReference>
<accession>A0ABU7IEL6</accession>
<dbReference type="InterPro" id="IPR051048">
    <property type="entry name" value="Peptidase_S8/S53_subtilisin"/>
</dbReference>
<name>A0ABU7IEL6_9FLAO</name>
<keyword evidence="10" id="KW-1185">Reference proteome</keyword>
<dbReference type="InterPro" id="IPR000209">
    <property type="entry name" value="Peptidase_S8/S53_dom"/>
</dbReference>